<dbReference type="AlphaFoldDB" id="A0A1M6XP90"/>
<dbReference type="SUPFAM" id="SSF47616">
    <property type="entry name" value="GST C-terminal domain-like"/>
    <property type="match status" value="1"/>
</dbReference>
<dbReference type="Gene3D" id="3.40.30.10">
    <property type="entry name" value="Glutaredoxin"/>
    <property type="match status" value="1"/>
</dbReference>
<name>A0A1M6XP90_9BURK</name>
<dbReference type="Pfam" id="PF00043">
    <property type="entry name" value="GST_C"/>
    <property type="match status" value="1"/>
</dbReference>
<protein>
    <submittedName>
        <fullName evidence="3">GST-like protein</fullName>
    </submittedName>
</protein>
<proteinExistence type="predicted"/>
<dbReference type="Proteomes" id="UP000184395">
    <property type="component" value="Unassembled WGS sequence"/>
</dbReference>
<evidence type="ECO:0000313" key="4">
    <source>
        <dbReference type="Proteomes" id="UP000184395"/>
    </source>
</evidence>
<dbReference type="InterPro" id="IPR010987">
    <property type="entry name" value="Glutathione-S-Trfase_C-like"/>
</dbReference>
<evidence type="ECO:0000259" key="2">
    <source>
        <dbReference type="PROSITE" id="PS50405"/>
    </source>
</evidence>
<dbReference type="SFLD" id="SFLDG00358">
    <property type="entry name" value="Main_(cytGST)"/>
    <property type="match status" value="1"/>
</dbReference>
<evidence type="ECO:0000259" key="1">
    <source>
        <dbReference type="PROSITE" id="PS50404"/>
    </source>
</evidence>
<organism evidence="3 4">
    <name type="scientific">Paraburkholderia terricola</name>
    <dbReference type="NCBI Taxonomy" id="169427"/>
    <lineage>
        <taxon>Bacteria</taxon>
        <taxon>Pseudomonadati</taxon>
        <taxon>Pseudomonadota</taxon>
        <taxon>Betaproteobacteria</taxon>
        <taxon>Burkholderiales</taxon>
        <taxon>Burkholderiaceae</taxon>
        <taxon>Paraburkholderia</taxon>
    </lineage>
</organism>
<dbReference type="EMBL" id="FRAB01000058">
    <property type="protein sequence ID" value="SHL07830.1"/>
    <property type="molecule type" value="Genomic_DNA"/>
</dbReference>
<sequence length="206" mass="22470">MSADVTLYGAKTGNCLRVAIALEELAIAHQVVKLDLRAGEQRTPDFLSLNPGGKVPVLRVRSSAAPPLVLAQSNAILLYLARRAGGRLLPPETDASAPFALERFFFFVTDVIAPSHASFFLKNEGCEEGRRLMERRCLNVLLASEMFLENAPFMAGQSFTLADIAAVSIVAALSSSIDWAQYPLLQRWFAGVMVRPSVERGMIAFD</sequence>
<dbReference type="InterPro" id="IPR036282">
    <property type="entry name" value="Glutathione-S-Trfase_C_sf"/>
</dbReference>
<dbReference type="RefSeq" id="WP_073432354.1">
    <property type="nucleotide sequence ID" value="NZ_CADFGY010000050.1"/>
</dbReference>
<dbReference type="InterPro" id="IPR040079">
    <property type="entry name" value="Glutathione_S-Trfase"/>
</dbReference>
<evidence type="ECO:0000313" key="3">
    <source>
        <dbReference type="EMBL" id="SHL07830.1"/>
    </source>
</evidence>
<dbReference type="InterPro" id="IPR004046">
    <property type="entry name" value="GST_C"/>
</dbReference>
<dbReference type="InterPro" id="IPR036249">
    <property type="entry name" value="Thioredoxin-like_sf"/>
</dbReference>
<dbReference type="Gene3D" id="1.20.1050.10">
    <property type="match status" value="1"/>
</dbReference>
<dbReference type="STRING" id="169427.SAMN05192548_105810"/>
<dbReference type="PROSITE" id="PS50404">
    <property type="entry name" value="GST_NTER"/>
    <property type="match status" value="1"/>
</dbReference>
<dbReference type="Pfam" id="PF13409">
    <property type="entry name" value="GST_N_2"/>
    <property type="match status" value="1"/>
</dbReference>
<dbReference type="SUPFAM" id="SSF52833">
    <property type="entry name" value="Thioredoxin-like"/>
    <property type="match status" value="1"/>
</dbReference>
<dbReference type="SFLD" id="SFLDS00019">
    <property type="entry name" value="Glutathione_Transferase_(cytos"/>
    <property type="match status" value="1"/>
</dbReference>
<dbReference type="OrthoDB" id="9797500at2"/>
<dbReference type="PANTHER" id="PTHR44051">
    <property type="entry name" value="GLUTATHIONE S-TRANSFERASE-RELATED"/>
    <property type="match status" value="1"/>
</dbReference>
<feature type="domain" description="GST C-terminal" evidence="2">
    <location>
        <begin position="94"/>
        <end position="206"/>
    </location>
</feature>
<dbReference type="PROSITE" id="PS50405">
    <property type="entry name" value="GST_CTER"/>
    <property type="match status" value="1"/>
</dbReference>
<accession>A0A1M6XP90</accession>
<feature type="domain" description="GST N-terminal" evidence="1">
    <location>
        <begin position="2"/>
        <end position="88"/>
    </location>
</feature>
<dbReference type="PANTHER" id="PTHR44051:SF2">
    <property type="entry name" value="HYPOTHETICAL GLUTATHIONE S-TRANSFERASE LIKE PROTEIN"/>
    <property type="match status" value="1"/>
</dbReference>
<dbReference type="InterPro" id="IPR004045">
    <property type="entry name" value="Glutathione_S-Trfase_N"/>
</dbReference>
<gene>
    <name evidence="3" type="ORF">SAMN05192548_105810</name>
</gene>
<reference evidence="3 4" key="1">
    <citation type="submission" date="2016-11" db="EMBL/GenBank/DDBJ databases">
        <authorList>
            <person name="Jaros S."/>
            <person name="Januszkiewicz K."/>
            <person name="Wedrychowicz H."/>
        </authorList>
    </citation>
    <scope>NUCLEOTIDE SEQUENCE [LARGE SCALE GENOMIC DNA]</scope>
    <source>
        <strain evidence="3 4">LMG 20594</strain>
    </source>
</reference>